<name>A0A291P8E2_9GAMM</name>
<organism evidence="1 2">
    <name type="scientific">Halomonas beimenensis</name>
    <dbReference type="NCBI Taxonomy" id="475662"/>
    <lineage>
        <taxon>Bacteria</taxon>
        <taxon>Pseudomonadati</taxon>
        <taxon>Pseudomonadota</taxon>
        <taxon>Gammaproteobacteria</taxon>
        <taxon>Oceanospirillales</taxon>
        <taxon>Halomonadaceae</taxon>
        <taxon>Halomonas</taxon>
    </lineage>
</organism>
<dbReference type="SUPFAM" id="SSF53448">
    <property type="entry name" value="Nucleotide-diphospho-sugar transferases"/>
    <property type="match status" value="1"/>
</dbReference>
<dbReference type="RefSeq" id="WP_097789509.1">
    <property type="nucleotide sequence ID" value="NZ_BAAADT010000004.1"/>
</dbReference>
<proteinExistence type="predicted"/>
<dbReference type="Gene3D" id="3.90.550.10">
    <property type="entry name" value="Spore Coat Polysaccharide Biosynthesis Protein SpsA, Chain A"/>
    <property type="match status" value="1"/>
</dbReference>
<dbReference type="Proteomes" id="UP000219993">
    <property type="component" value="Chromosome"/>
</dbReference>
<protein>
    <submittedName>
        <fullName evidence="1">Uncharacterized protein</fullName>
    </submittedName>
</protein>
<dbReference type="KEGG" id="hbe:BEI_2150"/>
<reference evidence="1 2" key="1">
    <citation type="journal article" date="2017" name="Sci. Rep.">
        <title>Revealing the Saline Adaptation Strategies of the Halophilic Bacterium Halomonas beimenensis through High-throughput Omics and Transposon Mutagenesis Approaches.</title>
        <authorList>
            <person name="Chen Y.H."/>
            <person name="Lin S.S."/>
            <person name="Shyu Y.T."/>
        </authorList>
    </citation>
    <scope>NUCLEOTIDE SEQUENCE [LARGE SCALE GENOMIC DNA]</scope>
    <source>
        <strain evidence="1 2">NTU-111</strain>
    </source>
</reference>
<accession>A0A291P8E2</accession>
<gene>
    <name evidence="1" type="ORF">BEI_2150</name>
</gene>
<evidence type="ECO:0000313" key="1">
    <source>
        <dbReference type="EMBL" id="ATJ83137.1"/>
    </source>
</evidence>
<dbReference type="AlphaFoldDB" id="A0A291P8E2"/>
<dbReference type="OrthoDB" id="181606at2"/>
<sequence length="280" mass="32499">MRESLGVIYLALGRPYLSMALLSASSLRDSNPDMPFTMVTNVMREPPVGDVFEEERDSWFFVDVDTKDNRLLKTDILKYCQYEKVIYLDCDTFVLGDLGSAGKILDYFDIGMRLKRKPQRRVGKGEVDVLGGMKVQDLPHWNSGVILARNTSLAWQFFQDWHDKYVELGNCYDQVALVPVVFQSPARFLSLEDRWNATDPGIGRKAWKKEVIVYHYATNICDRLFNQIVSKDRLILPDQYSAEETPRFLRRKRLLKRSQMSYFRYLAINALWRISSPIGS</sequence>
<evidence type="ECO:0000313" key="2">
    <source>
        <dbReference type="Proteomes" id="UP000219993"/>
    </source>
</evidence>
<dbReference type="EMBL" id="CP021435">
    <property type="protein sequence ID" value="ATJ83137.1"/>
    <property type="molecule type" value="Genomic_DNA"/>
</dbReference>
<keyword evidence="2" id="KW-1185">Reference proteome</keyword>
<dbReference type="InterPro" id="IPR029044">
    <property type="entry name" value="Nucleotide-diphossugar_trans"/>
</dbReference>